<sequence>MSETVRKSGHHADSIPRGVLFGAGALLIFAFSMAFYGRSSDSGAVHMPQAQPYQTLRLFFTDQADGGIAVTDADSGAVLSMVAPGTNGFLRSTMRGFAHARMLGGIGPQAPFALTRWNDGTLSLIDDTTGRRVDLDAFGPNQSASFAKLFPAAKAPTR</sequence>
<dbReference type="AlphaFoldDB" id="A0A212S0V3"/>
<dbReference type="RefSeq" id="WP_088521702.1">
    <property type="nucleotide sequence ID" value="NZ_FYDG01000010.1"/>
</dbReference>
<dbReference type="OrthoDB" id="7848123at2"/>
<keyword evidence="1" id="KW-1133">Transmembrane helix</keyword>
<evidence type="ECO:0000256" key="1">
    <source>
        <dbReference type="SAM" id="Phobius"/>
    </source>
</evidence>
<dbReference type="EMBL" id="FYDG01000010">
    <property type="protein sequence ID" value="SNB78656.1"/>
    <property type="molecule type" value="Genomic_DNA"/>
</dbReference>
<reference evidence="3" key="1">
    <citation type="submission" date="2017-06" db="EMBL/GenBank/DDBJ databases">
        <authorList>
            <person name="Varghese N."/>
            <person name="Submissions S."/>
        </authorList>
    </citation>
    <scope>NUCLEOTIDE SEQUENCE [LARGE SCALE GENOMIC DNA]</scope>
    <source>
        <strain evidence="3">DSM 137</strain>
    </source>
</reference>
<evidence type="ECO:0000313" key="3">
    <source>
        <dbReference type="Proteomes" id="UP000198418"/>
    </source>
</evidence>
<keyword evidence="1" id="KW-0812">Transmembrane</keyword>
<protein>
    <submittedName>
        <fullName evidence="2">Putative photosynthetic complex assembly protein</fullName>
    </submittedName>
</protein>
<accession>A0A212S0V3</accession>
<organism evidence="2 3">
    <name type="scientific">Rhodoblastus acidophilus</name>
    <name type="common">Rhodopseudomonas acidophila</name>
    <dbReference type="NCBI Taxonomy" id="1074"/>
    <lineage>
        <taxon>Bacteria</taxon>
        <taxon>Pseudomonadati</taxon>
        <taxon>Pseudomonadota</taxon>
        <taxon>Alphaproteobacteria</taxon>
        <taxon>Hyphomicrobiales</taxon>
        <taxon>Rhodoblastaceae</taxon>
        <taxon>Rhodoblastus</taxon>
    </lineage>
</organism>
<keyword evidence="3" id="KW-1185">Reference proteome</keyword>
<dbReference type="InterPro" id="IPR017495">
    <property type="entry name" value="PuhC"/>
</dbReference>
<dbReference type="Proteomes" id="UP000198418">
    <property type="component" value="Unassembled WGS sequence"/>
</dbReference>
<keyword evidence="1" id="KW-0472">Membrane</keyword>
<dbReference type="NCBIfam" id="TIGR03054">
    <property type="entry name" value="photo_alph_chp1"/>
    <property type="match status" value="1"/>
</dbReference>
<gene>
    <name evidence="2" type="ORF">SAMN06265338_11045</name>
</gene>
<name>A0A212S0V3_RHOAC</name>
<feature type="transmembrane region" description="Helical" evidence="1">
    <location>
        <begin position="20"/>
        <end position="37"/>
    </location>
</feature>
<evidence type="ECO:0000313" key="2">
    <source>
        <dbReference type="EMBL" id="SNB78656.1"/>
    </source>
</evidence>
<proteinExistence type="predicted"/>